<sequence>MELHFIEPLTAIKIETRGEKKKRKPNIFIEFRKSMKRYKPHKMRMTTYSKLISKMWYKLPDEEKNKLRRNYQISRDTDGENMILNPPTESNYVVNDQNIVVADADPMANVYETNIRNIYLMYYTF</sequence>
<dbReference type="Gene3D" id="1.10.30.10">
    <property type="entry name" value="High mobility group box domain"/>
    <property type="match status" value="1"/>
</dbReference>
<organism evidence="1 2">
    <name type="scientific">Funneliformis mosseae</name>
    <name type="common">Endomycorrhizal fungus</name>
    <name type="synonym">Glomus mosseae</name>
    <dbReference type="NCBI Taxonomy" id="27381"/>
    <lineage>
        <taxon>Eukaryota</taxon>
        <taxon>Fungi</taxon>
        <taxon>Fungi incertae sedis</taxon>
        <taxon>Mucoromycota</taxon>
        <taxon>Glomeromycotina</taxon>
        <taxon>Glomeromycetes</taxon>
        <taxon>Glomerales</taxon>
        <taxon>Glomeraceae</taxon>
        <taxon>Funneliformis</taxon>
    </lineage>
</organism>
<dbReference type="Proteomes" id="UP000789375">
    <property type="component" value="Unassembled WGS sequence"/>
</dbReference>
<proteinExistence type="predicted"/>
<keyword evidence="2" id="KW-1185">Reference proteome</keyword>
<dbReference type="InterPro" id="IPR036910">
    <property type="entry name" value="HMG_box_dom_sf"/>
</dbReference>
<name>A0A9N9E5T4_FUNMO</name>
<evidence type="ECO:0000313" key="2">
    <source>
        <dbReference type="Proteomes" id="UP000789375"/>
    </source>
</evidence>
<dbReference type="AlphaFoldDB" id="A0A9N9E5T4"/>
<protein>
    <submittedName>
        <fullName evidence="1">15128_t:CDS:1</fullName>
    </submittedName>
</protein>
<comment type="caution">
    <text evidence="1">The sequence shown here is derived from an EMBL/GenBank/DDBJ whole genome shotgun (WGS) entry which is preliminary data.</text>
</comment>
<evidence type="ECO:0000313" key="1">
    <source>
        <dbReference type="EMBL" id="CAG8661874.1"/>
    </source>
</evidence>
<dbReference type="SUPFAM" id="SSF47095">
    <property type="entry name" value="HMG-box"/>
    <property type="match status" value="1"/>
</dbReference>
<gene>
    <name evidence="1" type="ORF">FMOSSE_LOCUS11981</name>
</gene>
<dbReference type="EMBL" id="CAJVPP010005221">
    <property type="protein sequence ID" value="CAG8661874.1"/>
    <property type="molecule type" value="Genomic_DNA"/>
</dbReference>
<reference evidence="1" key="1">
    <citation type="submission" date="2021-06" db="EMBL/GenBank/DDBJ databases">
        <authorList>
            <person name="Kallberg Y."/>
            <person name="Tangrot J."/>
            <person name="Rosling A."/>
        </authorList>
    </citation>
    <scope>NUCLEOTIDE SEQUENCE</scope>
    <source>
        <strain evidence="1">87-6 pot B 2015</strain>
    </source>
</reference>
<accession>A0A9N9E5T4</accession>